<evidence type="ECO:0008006" key="4">
    <source>
        <dbReference type="Google" id="ProtNLM"/>
    </source>
</evidence>
<evidence type="ECO:0000313" key="2">
    <source>
        <dbReference type="EMBL" id="NHO66699.1"/>
    </source>
</evidence>
<keyword evidence="3" id="KW-1185">Reference proteome</keyword>
<organism evidence="2 3">
    <name type="scientific">Pseudomaricurvus hydrocarbonicus</name>
    <dbReference type="NCBI Taxonomy" id="1470433"/>
    <lineage>
        <taxon>Bacteria</taxon>
        <taxon>Pseudomonadati</taxon>
        <taxon>Pseudomonadota</taxon>
        <taxon>Gammaproteobacteria</taxon>
        <taxon>Cellvibrionales</taxon>
        <taxon>Cellvibrionaceae</taxon>
        <taxon>Pseudomaricurvus</taxon>
    </lineage>
</organism>
<dbReference type="Proteomes" id="UP000787472">
    <property type="component" value="Unassembled WGS sequence"/>
</dbReference>
<feature type="chain" id="PRO_5038812653" description="TonB-dependent receptor" evidence="1">
    <location>
        <begin position="29"/>
        <end position="95"/>
    </location>
</feature>
<comment type="caution">
    <text evidence="2">The sequence shown here is derived from an EMBL/GenBank/DDBJ whole genome shotgun (WGS) entry which is preliminary data.</text>
</comment>
<protein>
    <recommendedName>
        <fullName evidence="4">TonB-dependent receptor</fullName>
    </recommendedName>
</protein>
<name>A0A9E5MKL4_9GAMM</name>
<evidence type="ECO:0000256" key="1">
    <source>
        <dbReference type="SAM" id="SignalP"/>
    </source>
</evidence>
<dbReference type="EMBL" id="JAAONZ010000011">
    <property type="protein sequence ID" value="NHO66699.1"/>
    <property type="molecule type" value="Genomic_DNA"/>
</dbReference>
<dbReference type="InterPro" id="IPR037066">
    <property type="entry name" value="Plug_dom_sf"/>
</dbReference>
<feature type="signal peptide" evidence="1">
    <location>
        <begin position="1"/>
        <end position="28"/>
    </location>
</feature>
<proteinExistence type="predicted"/>
<dbReference type="SUPFAM" id="SSF56935">
    <property type="entry name" value="Porins"/>
    <property type="match status" value="1"/>
</dbReference>
<dbReference type="AlphaFoldDB" id="A0A9E5MKL4"/>
<dbReference type="Gene3D" id="2.170.130.10">
    <property type="entry name" value="TonB-dependent receptor, plug domain"/>
    <property type="match status" value="1"/>
</dbReference>
<keyword evidence="1" id="KW-0732">Signal</keyword>
<sequence>MSKSMLTGSFAKRWLVSSIAAVTTISVAADSLASNSSNPGTFVLEEIIVNARLVEESIQSVPVTVTAFDSDALREATISSTTELQQAVPGILRSG</sequence>
<accession>A0A9E5MKL4</accession>
<gene>
    <name evidence="2" type="ORF">G8770_14205</name>
</gene>
<dbReference type="RefSeq" id="WP_167187997.1">
    <property type="nucleotide sequence ID" value="NZ_JAAONZ010000011.1"/>
</dbReference>
<reference evidence="2" key="1">
    <citation type="submission" date="2020-03" db="EMBL/GenBank/DDBJ databases">
        <authorList>
            <person name="Guo F."/>
        </authorList>
    </citation>
    <scope>NUCLEOTIDE SEQUENCE</scope>
    <source>
        <strain evidence="2">JCM 30134</strain>
    </source>
</reference>
<evidence type="ECO:0000313" key="3">
    <source>
        <dbReference type="Proteomes" id="UP000787472"/>
    </source>
</evidence>